<dbReference type="SUPFAM" id="SSF56954">
    <property type="entry name" value="Outer membrane efflux proteins (OEP)"/>
    <property type="match status" value="1"/>
</dbReference>
<dbReference type="RefSeq" id="WP_120515992.1">
    <property type="nucleotide sequence ID" value="NZ_QXZY01000004.1"/>
</dbReference>
<dbReference type="GO" id="GO:0015562">
    <property type="term" value="F:efflux transmembrane transporter activity"/>
    <property type="evidence" value="ECO:0007669"/>
    <property type="project" value="InterPro"/>
</dbReference>
<gene>
    <name evidence="9" type="ORF">EG028_26130</name>
</gene>
<dbReference type="PANTHER" id="PTHR30026">
    <property type="entry name" value="OUTER MEMBRANE PROTEIN TOLC"/>
    <property type="match status" value="1"/>
</dbReference>
<dbReference type="GO" id="GO:0015288">
    <property type="term" value="F:porin activity"/>
    <property type="evidence" value="ECO:0007669"/>
    <property type="project" value="TreeGrafter"/>
</dbReference>
<dbReference type="GO" id="GO:0009279">
    <property type="term" value="C:cell outer membrane"/>
    <property type="evidence" value="ECO:0007669"/>
    <property type="project" value="UniProtKB-SubCell"/>
</dbReference>
<feature type="chain" id="PRO_5018232486" description="TolC family protein" evidence="8">
    <location>
        <begin position="20"/>
        <end position="234"/>
    </location>
</feature>
<keyword evidence="4" id="KW-1134">Transmembrane beta strand</keyword>
<evidence type="ECO:0000256" key="1">
    <source>
        <dbReference type="ARBA" id="ARBA00004442"/>
    </source>
</evidence>
<evidence type="ECO:0000256" key="7">
    <source>
        <dbReference type="ARBA" id="ARBA00023237"/>
    </source>
</evidence>
<keyword evidence="5" id="KW-0812">Transmembrane</keyword>
<sequence>MKHTFILFCIVLLSSGLFAQTKTATQSQPQPDSMIRNRLVELALQNPAMKIAGYEKDKTRYEVTKANSNWLNYVTATVNINDVTTGSARRNNPDLNNIYYPLWNIGINVPLGSFTGKAQDVKIAKRNKDIATENQSGQARLLKRQVLSLYEEYISKRELLKMQSEMTLDDKTAFETLEEKFSTGSISYQEYSTANKLYNEQMAKQRILEKELNVTKLEIEEMIGVPLEDVLLLK</sequence>
<dbReference type="InterPro" id="IPR051906">
    <property type="entry name" value="TolC-like"/>
</dbReference>
<keyword evidence="7" id="KW-0998">Cell outer membrane</keyword>
<dbReference type="AlphaFoldDB" id="A0A3N4MRZ0"/>
<evidence type="ECO:0000256" key="5">
    <source>
        <dbReference type="ARBA" id="ARBA00022692"/>
    </source>
</evidence>
<comment type="similarity">
    <text evidence="2">Belongs to the outer membrane factor (OMF) (TC 1.B.17) family.</text>
</comment>
<comment type="caution">
    <text evidence="9">The sequence shown here is derived from an EMBL/GenBank/DDBJ whole genome shotgun (WGS) entry which is preliminary data.</text>
</comment>
<evidence type="ECO:0000256" key="8">
    <source>
        <dbReference type="SAM" id="SignalP"/>
    </source>
</evidence>
<evidence type="ECO:0008006" key="11">
    <source>
        <dbReference type="Google" id="ProtNLM"/>
    </source>
</evidence>
<keyword evidence="8" id="KW-0732">Signal</keyword>
<keyword evidence="3" id="KW-0813">Transport</keyword>
<evidence type="ECO:0000256" key="4">
    <source>
        <dbReference type="ARBA" id="ARBA00022452"/>
    </source>
</evidence>
<name>A0A3N4MRZ0_9BACT</name>
<dbReference type="PANTHER" id="PTHR30026:SF20">
    <property type="entry name" value="OUTER MEMBRANE PROTEIN TOLC"/>
    <property type="match status" value="1"/>
</dbReference>
<dbReference type="OrthoDB" id="654651at2"/>
<evidence type="ECO:0000313" key="9">
    <source>
        <dbReference type="EMBL" id="RPD38143.1"/>
    </source>
</evidence>
<reference evidence="10" key="1">
    <citation type="submission" date="2018-11" db="EMBL/GenBank/DDBJ databases">
        <title>Chitinophaga lutea sp.nov., isolate from arsenic contaminated soil.</title>
        <authorList>
            <person name="Zong Y."/>
        </authorList>
    </citation>
    <scope>NUCLEOTIDE SEQUENCE [LARGE SCALE GENOMIC DNA]</scope>
    <source>
        <strain evidence="10">YLT18</strain>
    </source>
</reference>
<keyword evidence="10" id="KW-1185">Reference proteome</keyword>
<evidence type="ECO:0000256" key="6">
    <source>
        <dbReference type="ARBA" id="ARBA00023136"/>
    </source>
</evidence>
<accession>A0A3N4MRZ0</accession>
<dbReference type="InterPro" id="IPR003423">
    <property type="entry name" value="OMP_efflux"/>
</dbReference>
<organism evidence="9 10">
    <name type="scientific">Chitinophaga barathri</name>
    <dbReference type="NCBI Taxonomy" id="1647451"/>
    <lineage>
        <taxon>Bacteria</taxon>
        <taxon>Pseudomonadati</taxon>
        <taxon>Bacteroidota</taxon>
        <taxon>Chitinophagia</taxon>
        <taxon>Chitinophagales</taxon>
        <taxon>Chitinophagaceae</taxon>
        <taxon>Chitinophaga</taxon>
    </lineage>
</organism>
<dbReference type="EMBL" id="RMBX01000017">
    <property type="protein sequence ID" value="RPD38143.1"/>
    <property type="molecule type" value="Genomic_DNA"/>
</dbReference>
<protein>
    <recommendedName>
        <fullName evidence="11">TolC family protein</fullName>
    </recommendedName>
</protein>
<dbReference type="Proteomes" id="UP000279089">
    <property type="component" value="Unassembled WGS sequence"/>
</dbReference>
<evidence type="ECO:0000256" key="2">
    <source>
        <dbReference type="ARBA" id="ARBA00007613"/>
    </source>
</evidence>
<dbReference type="GO" id="GO:1990281">
    <property type="term" value="C:efflux pump complex"/>
    <property type="evidence" value="ECO:0007669"/>
    <property type="project" value="TreeGrafter"/>
</dbReference>
<dbReference type="Gene3D" id="1.20.1600.10">
    <property type="entry name" value="Outer membrane efflux proteins (OEP)"/>
    <property type="match status" value="1"/>
</dbReference>
<keyword evidence="6" id="KW-0472">Membrane</keyword>
<comment type="subcellular location">
    <subcellularLocation>
        <location evidence="1">Cell outer membrane</location>
    </subcellularLocation>
</comment>
<feature type="signal peptide" evidence="8">
    <location>
        <begin position="1"/>
        <end position="19"/>
    </location>
</feature>
<dbReference type="Pfam" id="PF02321">
    <property type="entry name" value="OEP"/>
    <property type="match status" value="1"/>
</dbReference>
<evidence type="ECO:0000313" key="10">
    <source>
        <dbReference type="Proteomes" id="UP000279089"/>
    </source>
</evidence>
<proteinExistence type="inferred from homology"/>
<evidence type="ECO:0000256" key="3">
    <source>
        <dbReference type="ARBA" id="ARBA00022448"/>
    </source>
</evidence>